<dbReference type="Proteomes" id="UP000192582">
    <property type="component" value="Unassembled WGS sequence"/>
</dbReference>
<feature type="region of interest" description="Disordered" evidence="1">
    <location>
        <begin position="1"/>
        <end position="33"/>
    </location>
</feature>
<keyword evidence="3" id="KW-1185">Reference proteome</keyword>
<reference evidence="2 3" key="1">
    <citation type="submission" date="2017-04" db="EMBL/GenBank/DDBJ databases">
        <authorList>
            <person name="Afonso C.L."/>
            <person name="Miller P.J."/>
            <person name="Scott M.A."/>
            <person name="Spackman E."/>
            <person name="Goraichik I."/>
            <person name="Dimitrov K.M."/>
            <person name="Suarez D.L."/>
            <person name="Swayne D.E."/>
        </authorList>
    </citation>
    <scope>NUCLEOTIDE SEQUENCE [LARGE SCALE GENOMIC DNA]</scope>
    <source>
        <strain evidence="2 3">KR-140</strain>
    </source>
</reference>
<proteinExistence type="predicted"/>
<gene>
    <name evidence="2" type="ORF">SAMN00790413_04709</name>
</gene>
<evidence type="ECO:0000256" key="1">
    <source>
        <dbReference type="SAM" id="MobiDB-lite"/>
    </source>
</evidence>
<evidence type="ECO:0000313" key="2">
    <source>
        <dbReference type="EMBL" id="SMB81757.1"/>
    </source>
</evidence>
<evidence type="ECO:0000313" key="3">
    <source>
        <dbReference type="Proteomes" id="UP000192582"/>
    </source>
</evidence>
<organism evidence="2 3">
    <name type="scientific">Deinococcus hopiensis KR-140</name>
    <dbReference type="NCBI Taxonomy" id="695939"/>
    <lineage>
        <taxon>Bacteria</taxon>
        <taxon>Thermotogati</taxon>
        <taxon>Deinococcota</taxon>
        <taxon>Deinococci</taxon>
        <taxon>Deinococcales</taxon>
        <taxon>Deinococcaceae</taxon>
        <taxon>Deinococcus</taxon>
    </lineage>
</organism>
<dbReference type="AlphaFoldDB" id="A0A1W1UL01"/>
<sequence>MAFAPARSGSRKAPSVSPSRPNPRTDPDGTLAPLMTRKGACRPARSPNGSRFTVTGRRIKLDRGEGLICVEVCPAVASTAPFVVAMQASSEVLRLDASALYVQVTGWLLTPGKGILLAEHVANGARACARPSTCPPSRLRSMTALTQGP</sequence>
<dbReference type="STRING" id="695939.SAMN00790413_04709"/>
<accession>A0A1W1UL01</accession>
<name>A0A1W1UL01_9DEIO</name>
<protein>
    <submittedName>
        <fullName evidence="2">Uncharacterized protein</fullName>
    </submittedName>
</protein>
<dbReference type="EMBL" id="FWWU01000005">
    <property type="protein sequence ID" value="SMB81757.1"/>
    <property type="molecule type" value="Genomic_DNA"/>
</dbReference>